<dbReference type="InterPro" id="IPR017853">
    <property type="entry name" value="GH"/>
</dbReference>
<keyword evidence="6" id="KW-0732">Signal</keyword>
<evidence type="ECO:0000256" key="2">
    <source>
        <dbReference type="ARBA" id="ARBA00005336"/>
    </source>
</evidence>
<evidence type="ECO:0000256" key="4">
    <source>
        <dbReference type="ARBA" id="ARBA00022801"/>
    </source>
</evidence>
<proteinExistence type="inferred from homology"/>
<dbReference type="InterPro" id="IPR050226">
    <property type="entry name" value="NagZ_Beta-hexosaminidase"/>
</dbReference>
<dbReference type="EC" id="3.2.1.52" evidence="3"/>
<dbReference type="SUPFAM" id="SSF51445">
    <property type="entry name" value="(Trans)glycosidases"/>
    <property type="match status" value="1"/>
</dbReference>
<gene>
    <name evidence="8" type="ORF">MXMO3_01499</name>
</gene>
<name>A0A2R4MDS8_9HYPH</name>
<dbReference type="Proteomes" id="UP000258927">
    <property type="component" value="Chromosome"/>
</dbReference>
<dbReference type="KEGG" id="mmyr:MXMO3_01499"/>
<feature type="signal peptide" evidence="6">
    <location>
        <begin position="1"/>
        <end position="20"/>
    </location>
</feature>
<dbReference type="InterPro" id="IPR036962">
    <property type="entry name" value="Glyco_hydro_3_N_sf"/>
</dbReference>
<dbReference type="GO" id="GO:0009254">
    <property type="term" value="P:peptidoglycan turnover"/>
    <property type="evidence" value="ECO:0007669"/>
    <property type="project" value="TreeGrafter"/>
</dbReference>
<evidence type="ECO:0000259" key="7">
    <source>
        <dbReference type="Pfam" id="PF00933"/>
    </source>
</evidence>
<dbReference type="PANTHER" id="PTHR30480:SF13">
    <property type="entry name" value="BETA-HEXOSAMINIDASE"/>
    <property type="match status" value="1"/>
</dbReference>
<keyword evidence="9" id="KW-1185">Reference proteome</keyword>
<dbReference type="GO" id="GO:0005975">
    <property type="term" value="P:carbohydrate metabolic process"/>
    <property type="evidence" value="ECO:0007669"/>
    <property type="project" value="InterPro"/>
</dbReference>
<keyword evidence="5" id="KW-0326">Glycosidase</keyword>
<feature type="chain" id="PRO_5015327285" description="beta-N-acetylhexosaminidase" evidence="6">
    <location>
        <begin position="21"/>
        <end position="363"/>
    </location>
</feature>
<organism evidence="8 9">
    <name type="scientific">Maritalea myrionectae</name>
    <dbReference type="NCBI Taxonomy" id="454601"/>
    <lineage>
        <taxon>Bacteria</taxon>
        <taxon>Pseudomonadati</taxon>
        <taxon>Pseudomonadota</taxon>
        <taxon>Alphaproteobacteria</taxon>
        <taxon>Hyphomicrobiales</taxon>
        <taxon>Devosiaceae</taxon>
        <taxon>Maritalea</taxon>
    </lineage>
</organism>
<evidence type="ECO:0000256" key="5">
    <source>
        <dbReference type="ARBA" id="ARBA00023295"/>
    </source>
</evidence>
<dbReference type="AlphaFoldDB" id="A0A2R4MDS8"/>
<accession>A0A2R4MDS8</accession>
<feature type="domain" description="Glycoside hydrolase family 3 N-terminal" evidence="7">
    <location>
        <begin position="23"/>
        <end position="341"/>
    </location>
</feature>
<evidence type="ECO:0000313" key="8">
    <source>
        <dbReference type="EMBL" id="AVX04029.1"/>
    </source>
</evidence>
<dbReference type="Pfam" id="PF00933">
    <property type="entry name" value="Glyco_hydro_3"/>
    <property type="match status" value="1"/>
</dbReference>
<dbReference type="RefSeq" id="WP_117395451.1">
    <property type="nucleotide sequence ID" value="NZ_CP021330.1"/>
</dbReference>
<dbReference type="GO" id="GO:0004563">
    <property type="term" value="F:beta-N-acetylhexosaminidase activity"/>
    <property type="evidence" value="ECO:0007669"/>
    <property type="project" value="UniProtKB-EC"/>
</dbReference>
<evidence type="ECO:0000256" key="3">
    <source>
        <dbReference type="ARBA" id="ARBA00012663"/>
    </source>
</evidence>
<evidence type="ECO:0000256" key="1">
    <source>
        <dbReference type="ARBA" id="ARBA00001231"/>
    </source>
</evidence>
<dbReference type="PANTHER" id="PTHR30480">
    <property type="entry name" value="BETA-HEXOSAMINIDASE-RELATED"/>
    <property type="match status" value="1"/>
</dbReference>
<sequence length="363" mass="39154">MRLFILAAVVFAQLSLPTMAQSLREKAGQMIMIGFQGDQASGQWHNGVKALAKEGKIGGVLYLKYNVASVDMVKRKNADWQSVVPSALPLLISIDQEGGKVERLTNSVGFAEIASAADVANSMNARSAQTLYENLGRRLAALGFNVNFGPVVDVNVNRNNPIIAKYGRSFSANPDVVTDYGAAFVKGHKAAGVLTALKHFPGHGSSQADSHLGFADITDSWRDTEYVPFQKLISQNLAQMVMVGHLYHKSFAEAASNDYPASLSPVAINGVLRQGLGFNGVVVSDDLEMGAITKHYGFKEAVLAAVRAGNDILLFSNTREPSLELPDKILNLLISEAERDPAFAQMIERSYARIVGMKGTLAR</sequence>
<dbReference type="InterPro" id="IPR001764">
    <property type="entry name" value="Glyco_hydro_3_N"/>
</dbReference>
<protein>
    <recommendedName>
        <fullName evidence="3">beta-N-acetylhexosaminidase</fullName>
        <ecNumber evidence="3">3.2.1.52</ecNumber>
    </recommendedName>
</protein>
<keyword evidence="4" id="KW-0378">Hydrolase</keyword>
<evidence type="ECO:0000256" key="6">
    <source>
        <dbReference type="SAM" id="SignalP"/>
    </source>
</evidence>
<comment type="catalytic activity">
    <reaction evidence="1">
        <text>Hydrolysis of terminal non-reducing N-acetyl-D-hexosamine residues in N-acetyl-beta-D-hexosaminides.</text>
        <dbReference type="EC" id="3.2.1.52"/>
    </reaction>
</comment>
<reference evidence="8 9" key="1">
    <citation type="submission" date="2017-05" db="EMBL/GenBank/DDBJ databases">
        <title>Genome Analysis of Maritalea myrionectae HL2708#5.</title>
        <authorList>
            <consortium name="Cotde Inc.-PKNU"/>
            <person name="Jang D."/>
            <person name="Oh H.-M."/>
        </authorList>
    </citation>
    <scope>NUCLEOTIDE SEQUENCE [LARGE SCALE GENOMIC DNA]</scope>
    <source>
        <strain evidence="8 9">HL2708#5</strain>
    </source>
</reference>
<dbReference type="STRING" id="1122213.GCA_000423365_01295"/>
<dbReference type="Gene3D" id="3.20.20.300">
    <property type="entry name" value="Glycoside hydrolase, family 3, N-terminal domain"/>
    <property type="match status" value="1"/>
</dbReference>
<comment type="similarity">
    <text evidence="2">Belongs to the glycosyl hydrolase 3 family.</text>
</comment>
<evidence type="ECO:0000313" key="9">
    <source>
        <dbReference type="Proteomes" id="UP000258927"/>
    </source>
</evidence>
<dbReference type="EMBL" id="CP021330">
    <property type="protein sequence ID" value="AVX04029.1"/>
    <property type="molecule type" value="Genomic_DNA"/>
</dbReference>